<accession>A0A0A9AVR8</accession>
<proteinExistence type="predicted"/>
<evidence type="ECO:0000313" key="1">
    <source>
        <dbReference type="EMBL" id="JAD51162.1"/>
    </source>
</evidence>
<sequence length="27" mass="3142">MATYYCMGSVKFFSLPLNIICYLFQGM</sequence>
<organism evidence="1">
    <name type="scientific">Arundo donax</name>
    <name type="common">Giant reed</name>
    <name type="synonym">Donax arundinaceus</name>
    <dbReference type="NCBI Taxonomy" id="35708"/>
    <lineage>
        <taxon>Eukaryota</taxon>
        <taxon>Viridiplantae</taxon>
        <taxon>Streptophyta</taxon>
        <taxon>Embryophyta</taxon>
        <taxon>Tracheophyta</taxon>
        <taxon>Spermatophyta</taxon>
        <taxon>Magnoliopsida</taxon>
        <taxon>Liliopsida</taxon>
        <taxon>Poales</taxon>
        <taxon>Poaceae</taxon>
        <taxon>PACMAD clade</taxon>
        <taxon>Arundinoideae</taxon>
        <taxon>Arundineae</taxon>
        <taxon>Arundo</taxon>
    </lineage>
</organism>
<dbReference type="EMBL" id="GBRH01246733">
    <property type="protein sequence ID" value="JAD51162.1"/>
    <property type="molecule type" value="Transcribed_RNA"/>
</dbReference>
<reference evidence="1" key="2">
    <citation type="journal article" date="2015" name="Data Brief">
        <title>Shoot transcriptome of the giant reed, Arundo donax.</title>
        <authorList>
            <person name="Barrero R.A."/>
            <person name="Guerrero F.D."/>
            <person name="Moolhuijzen P."/>
            <person name="Goolsby J.A."/>
            <person name="Tidwell J."/>
            <person name="Bellgard S.E."/>
            <person name="Bellgard M.I."/>
        </authorList>
    </citation>
    <scope>NUCLEOTIDE SEQUENCE</scope>
    <source>
        <tissue evidence="1">Shoot tissue taken approximately 20 cm above the soil surface</tissue>
    </source>
</reference>
<dbReference type="AlphaFoldDB" id="A0A0A9AVR8"/>
<reference evidence="1" key="1">
    <citation type="submission" date="2014-09" db="EMBL/GenBank/DDBJ databases">
        <authorList>
            <person name="Magalhaes I.L.F."/>
            <person name="Oliveira U."/>
            <person name="Santos F.R."/>
            <person name="Vidigal T.H.D.A."/>
            <person name="Brescovit A.D."/>
            <person name="Santos A.J."/>
        </authorList>
    </citation>
    <scope>NUCLEOTIDE SEQUENCE</scope>
    <source>
        <tissue evidence="1">Shoot tissue taken approximately 20 cm above the soil surface</tissue>
    </source>
</reference>
<name>A0A0A9AVR8_ARUDO</name>
<protein>
    <submittedName>
        <fullName evidence="1">Uncharacterized protein</fullName>
    </submittedName>
</protein>